<dbReference type="AlphaFoldDB" id="A0A9X6RMD7"/>
<reference evidence="2" key="1">
    <citation type="submission" date="2017-01" db="EMBL/GenBank/DDBJ databases">
        <title>Comparative genomics of anhydrobiosis in the tardigrade Hypsibius dujardini.</title>
        <authorList>
            <person name="Yoshida Y."/>
            <person name="Koutsovoulos G."/>
            <person name="Laetsch D."/>
            <person name="Stevens L."/>
            <person name="Kumar S."/>
            <person name="Horikawa D."/>
            <person name="Ishino K."/>
            <person name="Komine S."/>
            <person name="Tomita M."/>
            <person name="Blaxter M."/>
            <person name="Arakawa K."/>
        </authorList>
    </citation>
    <scope>NUCLEOTIDE SEQUENCE [LARGE SCALE GENOMIC DNA]</scope>
    <source>
        <strain evidence="2">Z151</strain>
    </source>
</reference>
<sequence>MFITTLPPFFIAPSHALAHPLSLALRSKSLWRILIITLFTFVGFHNFISSGRGTFSDSSTVITADLPVTVVTAYYNIPSKRSNDSYQEWMSNFLGTIPCHLYIYTDAASQSNIRRLRWRFLNRTRIVIKSFSDLEMSKRGGLWEAQRKLDTETNHTKELYIIWNEKLHFVADAIRENIFKSNYFMWTDIGSFRNPLFLRRLISFPNGKRMRLLLGKDKVFLLQPQNATATDMLPVSEGELPGVQIAKQIPIAGGAFAGHRDALLHYKDLYYGTMDRLIEEKRFVGKDQNTISAVAAMHPKMFCLVQAQQYFKGAGDRWFYYLYFFTGWRTNVTKICHHEPKVLPPNLN</sequence>
<proteinExistence type="predicted"/>
<accession>A0A9X6RMD7</accession>
<comment type="caution">
    <text evidence="1">The sequence shown here is derived from an EMBL/GenBank/DDBJ whole genome shotgun (WGS) entry which is preliminary data.</text>
</comment>
<evidence type="ECO:0000313" key="2">
    <source>
        <dbReference type="Proteomes" id="UP000192578"/>
    </source>
</evidence>
<keyword evidence="2" id="KW-1185">Reference proteome</keyword>
<organism evidence="1 2">
    <name type="scientific">Hypsibius exemplaris</name>
    <name type="common">Freshwater tardigrade</name>
    <dbReference type="NCBI Taxonomy" id="2072580"/>
    <lineage>
        <taxon>Eukaryota</taxon>
        <taxon>Metazoa</taxon>
        <taxon>Ecdysozoa</taxon>
        <taxon>Tardigrada</taxon>
        <taxon>Eutardigrada</taxon>
        <taxon>Parachela</taxon>
        <taxon>Hypsibioidea</taxon>
        <taxon>Hypsibiidae</taxon>
        <taxon>Hypsibius</taxon>
    </lineage>
</organism>
<dbReference type="Pfam" id="PF09612">
    <property type="entry name" value="HtrL_YibB"/>
    <property type="match status" value="1"/>
</dbReference>
<protein>
    <submittedName>
        <fullName evidence="1">Uncharacterized protein</fullName>
    </submittedName>
</protein>
<gene>
    <name evidence="1" type="ORF">BV898_17017</name>
</gene>
<dbReference type="InterPro" id="IPR011735">
    <property type="entry name" value="WlaTC/HtrL_glycosyltransf"/>
</dbReference>
<dbReference type="EMBL" id="MTYJ01000274">
    <property type="protein sequence ID" value="OWA52566.1"/>
    <property type="molecule type" value="Genomic_DNA"/>
</dbReference>
<name>A0A9X6RMD7_HYPEX</name>
<dbReference type="Proteomes" id="UP000192578">
    <property type="component" value="Unassembled WGS sequence"/>
</dbReference>
<evidence type="ECO:0000313" key="1">
    <source>
        <dbReference type="EMBL" id="OWA52566.1"/>
    </source>
</evidence>
<dbReference type="OrthoDB" id="411632at2759"/>